<evidence type="ECO:0000256" key="3">
    <source>
        <dbReference type="ARBA" id="ARBA00022692"/>
    </source>
</evidence>
<dbReference type="EMBL" id="BRXY01000570">
    <property type="protein sequence ID" value="GMI00519.1"/>
    <property type="molecule type" value="Genomic_DNA"/>
</dbReference>
<dbReference type="GO" id="GO:0055085">
    <property type="term" value="P:transmembrane transport"/>
    <property type="evidence" value="ECO:0007669"/>
    <property type="project" value="InterPro"/>
</dbReference>
<feature type="region of interest" description="Disordered" evidence="8">
    <location>
        <begin position="306"/>
        <end position="348"/>
    </location>
</feature>
<keyword evidence="2 7" id="KW-0813">Transport</keyword>
<feature type="repeat" description="Solcar" evidence="6">
    <location>
        <begin position="15"/>
        <end position="101"/>
    </location>
</feature>
<feature type="compositionally biased region" description="Acidic residues" evidence="8">
    <location>
        <begin position="306"/>
        <end position="318"/>
    </location>
</feature>
<dbReference type="Pfam" id="PF00153">
    <property type="entry name" value="Mito_carr"/>
    <property type="match status" value="3"/>
</dbReference>
<evidence type="ECO:0000256" key="8">
    <source>
        <dbReference type="SAM" id="MobiDB-lite"/>
    </source>
</evidence>
<evidence type="ECO:0000313" key="10">
    <source>
        <dbReference type="Proteomes" id="UP001165085"/>
    </source>
</evidence>
<keyword evidence="3 6" id="KW-0812">Transmembrane</keyword>
<dbReference type="Proteomes" id="UP001165085">
    <property type="component" value="Unassembled WGS sequence"/>
</dbReference>
<dbReference type="InterPro" id="IPR018108">
    <property type="entry name" value="MCP_transmembrane"/>
</dbReference>
<sequence length="348" mass="38708">MGVPTTASSSSRSRRSPLKSLISGGLAGMLAKTIVAPLDRIKIMYQVTSRPFSLLHLPSTISQIIRLEGPLALWKGNSVMMFRVFPYAGVQFMVFDSLKLYLQPLTPEKTLIAGSTAGAVSTVCTYPLDLCRARLAVVKGKSTAGDFRVMILKIMENGYGQLYRGITPTLVGMVPYAGLAFSTNEFLRGVCRKVNGKEEISTWQKLQCGGVSGLIAQSAVYPMDVTRRRMQTSGGFEGVKKTVWETMKTVYEEQGLRGLYKGLTLNWFKGPIAFSISFTTFDFIKMRLDEFEARQEDEKSGIERIEELEELGGGETDETIVAAPTKRMMTSKRKSSKRDKQRRKDSNR</sequence>
<accession>A0A9W7F2A8</accession>
<comment type="subcellular location">
    <subcellularLocation>
        <location evidence="1">Membrane</location>
        <topology evidence="1">Multi-pass membrane protein</topology>
    </subcellularLocation>
</comment>
<evidence type="ECO:0000256" key="7">
    <source>
        <dbReference type="RuleBase" id="RU000488"/>
    </source>
</evidence>
<dbReference type="InterPro" id="IPR023395">
    <property type="entry name" value="MCP_dom_sf"/>
</dbReference>
<keyword evidence="10" id="KW-1185">Reference proteome</keyword>
<dbReference type="PRINTS" id="PR00926">
    <property type="entry name" value="MITOCARRIER"/>
</dbReference>
<proteinExistence type="inferred from homology"/>
<evidence type="ECO:0008006" key="11">
    <source>
        <dbReference type="Google" id="ProtNLM"/>
    </source>
</evidence>
<feature type="repeat" description="Solcar" evidence="6">
    <location>
        <begin position="105"/>
        <end position="190"/>
    </location>
</feature>
<dbReference type="InterPro" id="IPR002067">
    <property type="entry name" value="MCP"/>
</dbReference>
<evidence type="ECO:0000256" key="4">
    <source>
        <dbReference type="ARBA" id="ARBA00022737"/>
    </source>
</evidence>
<dbReference type="AlphaFoldDB" id="A0A9W7F2A8"/>
<feature type="repeat" description="Solcar" evidence="6">
    <location>
        <begin position="204"/>
        <end position="287"/>
    </location>
</feature>
<dbReference type="SUPFAM" id="SSF103506">
    <property type="entry name" value="Mitochondrial carrier"/>
    <property type="match status" value="1"/>
</dbReference>
<evidence type="ECO:0000256" key="2">
    <source>
        <dbReference type="ARBA" id="ARBA00022448"/>
    </source>
</evidence>
<evidence type="ECO:0000313" key="9">
    <source>
        <dbReference type="EMBL" id="GMI00519.1"/>
    </source>
</evidence>
<dbReference type="PANTHER" id="PTHR24089">
    <property type="entry name" value="SOLUTE CARRIER FAMILY 25"/>
    <property type="match status" value="1"/>
</dbReference>
<name>A0A9W7F2A8_9STRA</name>
<keyword evidence="5 6" id="KW-0472">Membrane</keyword>
<evidence type="ECO:0000256" key="6">
    <source>
        <dbReference type="PROSITE-ProRule" id="PRU00282"/>
    </source>
</evidence>
<dbReference type="OrthoDB" id="270584at2759"/>
<gene>
    <name evidence="9" type="ORF">TrST_g8103</name>
</gene>
<dbReference type="GO" id="GO:0016020">
    <property type="term" value="C:membrane"/>
    <property type="evidence" value="ECO:0007669"/>
    <property type="project" value="UniProtKB-SubCell"/>
</dbReference>
<dbReference type="Gene3D" id="1.50.40.10">
    <property type="entry name" value="Mitochondrial carrier domain"/>
    <property type="match status" value="1"/>
</dbReference>
<keyword evidence="4" id="KW-0677">Repeat</keyword>
<protein>
    <recommendedName>
        <fullName evidence="11">Mitochondrial carrier protein</fullName>
    </recommendedName>
</protein>
<reference evidence="10" key="1">
    <citation type="journal article" date="2023" name="Commun. Biol.">
        <title>Genome analysis of Parmales, the sister group of diatoms, reveals the evolutionary specialization of diatoms from phago-mixotrophs to photoautotrophs.</title>
        <authorList>
            <person name="Ban H."/>
            <person name="Sato S."/>
            <person name="Yoshikawa S."/>
            <person name="Yamada K."/>
            <person name="Nakamura Y."/>
            <person name="Ichinomiya M."/>
            <person name="Sato N."/>
            <person name="Blanc-Mathieu R."/>
            <person name="Endo H."/>
            <person name="Kuwata A."/>
            <person name="Ogata H."/>
        </authorList>
    </citation>
    <scope>NUCLEOTIDE SEQUENCE [LARGE SCALE GENOMIC DNA]</scope>
    <source>
        <strain evidence="10">NIES 3701</strain>
    </source>
</reference>
<feature type="compositionally biased region" description="Basic residues" evidence="8">
    <location>
        <begin position="329"/>
        <end position="341"/>
    </location>
</feature>
<evidence type="ECO:0000256" key="1">
    <source>
        <dbReference type="ARBA" id="ARBA00004141"/>
    </source>
</evidence>
<dbReference type="PROSITE" id="PS50920">
    <property type="entry name" value="SOLCAR"/>
    <property type="match status" value="3"/>
</dbReference>
<comment type="similarity">
    <text evidence="7">Belongs to the mitochondrial carrier (TC 2.A.29) family.</text>
</comment>
<organism evidence="9 10">
    <name type="scientific">Triparma strigata</name>
    <dbReference type="NCBI Taxonomy" id="1606541"/>
    <lineage>
        <taxon>Eukaryota</taxon>
        <taxon>Sar</taxon>
        <taxon>Stramenopiles</taxon>
        <taxon>Ochrophyta</taxon>
        <taxon>Bolidophyceae</taxon>
        <taxon>Parmales</taxon>
        <taxon>Triparmaceae</taxon>
        <taxon>Triparma</taxon>
    </lineage>
</organism>
<evidence type="ECO:0000256" key="5">
    <source>
        <dbReference type="ARBA" id="ARBA00023136"/>
    </source>
</evidence>
<comment type="caution">
    <text evidence="9">The sequence shown here is derived from an EMBL/GenBank/DDBJ whole genome shotgun (WGS) entry which is preliminary data.</text>
</comment>